<reference evidence="2" key="1">
    <citation type="submission" date="2017-02" db="EMBL/GenBank/DDBJ databases">
        <authorList>
            <person name="Varghese N."/>
            <person name="Submissions S."/>
        </authorList>
    </citation>
    <scope>NUCLEOTIDE SEQUENCE [LARGE SCALE GENOMIC DNA]</scope>
    <source>
        <strain evidence="2">ATCC BAA-34</strain>
    </source>
</reference>
<gene>
    <name evidence="1" type="ORF">SAMN02745119_02774</name>
</gene>
<keyword evidence="2" id="KW-1185">Reference proteome</keyword>
<dbReference type="Pfam" id="PF13707">
    <property type="entry name" value="RloB"/>
    <property type="match status" value="1"/>
</dbReference>
<dbReference type="OrthoDB" id="9796523at2"/>
<dbReference type="Proteomes" id="UP000190102">
    <property type="component" value="Unassembled WGS sequence"/>
</dbReference>
<proteinExistence type="predicted"/>
<organism evidence="1 2">
    <name type="scientific">Trichlorobacter thiogenes</name>
    <dbReference type="NCBI Taxonomy" id="115783"/>
    <lineage>
        <taxon>Bacteria</taxon>
        <taxon>Pseudomonadati</taxon>
        <taxon>Thermodesulfobacteriota</taxon>
        <taxon>Desulfuromonadia</taxon>
        <taxon>Geobacterales</taxon>
        <taxon>Geobacteraceae</taxon>
        <taxon>Trichlorobacter</taxon>
    </lineage>
</organism>
<dbReference type="STRING" id="115783.SAMN02745119_02774"/>
<evidence type="ECO:0000313" key="2">
    <source>
        <dbReference type="Proteomes" id="UP000190102"/>
    </source>
</evidence>
<sequence length="215" mass="25078">MMSKPPKAPSLKRKQNIILPKIEIYVLCEGKVTEPDYIEKFSKKHINKLVKVFPIKGVGVPLTVVEEAVALKRKLLIKARKKGDSYRRAFCVWSVMDIDDHPNIPAAINLALNNKIHICISNPCFEIWPFLHLKDHDAYIHRDDLHRRLNKEMPQYHHEDNPTVDYDLIADNYEIAKCRAIRINKRRHEEDNDRGNPTTDVYNLLDCIINMTLPH</sequence>
<protein>
    <submittedName>
        <fullName evidence="1">RloB-like protein</fullName>
    </submittedName>
</protein>
<name>A0A1T4RBB1_9BACT</name>
<dbReference type="InterPro" id="IPR025591">
    <property type="entry name" value="RloB"/>
</dbReference>
<dbReference type="AlphaFoldDB" id="A0A1T4RBB1"/>
<evidence type="ECO:0000313" key="1">
    <source>
        <dbReference type="EMBL" id="SKA13219.1"/>
    </source>
</evidence>
<dbReference type="EMBL" id="FUWR01000019">
    <property type="protein sequence ID" value="SKA13219.1"/>
    <property type="molecule type" value="Genomic_DNA"/>
</dbReference>
<accession>A0A1T4RBB1</accession>